<name>A0AAD3Y7W1_NEPGR</name>
<proteinExistence type="predicted"/>
<evidence type="ECO:0000256" key="1">
    <source>
        <dbReference type="SAM" id="MobiDB-lite"/>
    </source>
</evidence>
<sequence length="282" mass="31122">MLLFYRDDVILFCIIPSSQPQTFPTIEATSEFQRVVSLQLLEKDVAVAIVPPSFGIARDNYNVANELHVSLSLVTDPTLSALQYTAFLHVTQRDYFQRMPINALRRLDEAIASEVECLSISHIESRQYVMHFLANMLQAIAPRNLMADGLPASGLKLNDAVQCAFAKLEATQFVLAESPGCMLQHALLHLAGGDREQVGDLKIPRVEVITGPLNQGPLEAPKNAFEESKPPHIEHPVKGPLKPPGKGYEEEKPPIALHRVKHAATATLPPRHPPGHPHWTPA</sequence>
<feature type="compositionally biased region" description="Basic and acidic residues" evidence="1">
    <location>
        <begin position="224"/>
        <end position="237"/>
    </location>
</feature>
<keyword evidence="3" id="KW-1185">Reference proteome</keyword>
<gene>
    <name evidence="2" type="ORF">Nepgr_031889</name>
</gene>
<evidence type="ECO:0000313" key="3">
    <source>
        <dbReference type="Proteomes" id="UP001279734"/>
    </source>
</evidence>
<accession>A0AAD3Y7W1</accession>
<organism evidence="2 3">
    <name type="scientific">Nepenthes gracilis</name>
    <name type="common">Slender pitcher plant</name>
    <dbReference type="NCBI Taxonomy" id="150966"/>
    <lineage>
        <taxon>Eukaryota</taxon>
        <taxon>Viridiplantae</taxon>
        <taxon>Streptophyta</taxon>
        <taxon>Embryophyta</taxon>
        <taxon>Tracheophyta</taxon>
        <taxon>Spermatophyta</taxon>
        <taxon>Magnoliopsida</taxon>
        <taxon>eudicotyledons</taxon>
        <taxon>Gunneridae</taxon>
        <taxon>Pentapetalae</taxon>
        <taxon>Caryophyllales</taxon>
        <taxon>Nepenthaceae</taxon>
        <taxon>Nepenthes</taxon>
    </lineage>
</organism>
<evidence type="ECO:0000313" key="2">
    <source>
        <dbReference type="EMBL" id="GMH30046.1"/>
    </source>
</evidence>
<dbReference type="Proteomes" id="UP001279734">
    <property type="component" value="Unassembled WGS sequence"/>
</dbReference>
<feature type="region of interest" description="Disordered" evidence="1">
    <location>
        <begin position="214"/>
        <end position="251"/>
    </location>
</feature>
<dbReference type="AlphaFoldDB" id="A0AAD3Y7W1"/>
<comment type="caution">
    <text evidence="2">The sequence shown here is derived from an EMBL/GenBank/DDBJ whole genome shotgun (WGS) entry which is preliminary data.</text>
</comment>
<protein>
    <submittedName>
        <fullName evidence="2">Uncharacterized protein</fullName>
    </submittedName>
</protein>
<reference evidence="2" key="1">
    <citation type="submission" date="2023-05" db="EMBL/GenBank/DDBJ databases">
        <title>Nepenthes gracilis genome sequencing.</title>
        <authorList>
            <person name="Fukushima K."/>
        </authorList>
    </citation>
    <scope>NUCLEOTIDE SEQUENCE</scope>
    <source>
        <strain evidence="2">SING2019-196</strain>
    </source>
</reference>
<dbReference type="EMBL" id="BSYO01000037">
    <property type="protein sequence ID" value="GMH30046.1"/>
    <property type="molecule type" value="Genomic_DNA"/>
</dbReference>